<feature type="region of interest" description="Disordered" evidence="1">
    <location>
        <begin position="164"/>
        <end position="183"/>
    </location>
</feature>
<protein>
    <submittedName>
        <fullName evidence="2">Uncharacterized protein</fullName>
    </submittedName>
</protein>
<dbReference type="EMBL" id="MU842817">
    <property type="protein sequence ID" value="KAK2033970.1"/>
    <property type="molecule type" value="Genomic_DNA"/>
</dbReference>
<proteinExistence type="predicted"/>
<sequence>MPDTPTPLSRHSLASGGLLNSIALPPGNTSFADCSCPEEAAGPQPCSTAPATAGAPKRDAYRNVTNIPCQDPGSRYRPGRIVRIREQPALPDRSSALAQAGSADEMITGPIISGPSGGAEGTAWDVLAREVVFSTMDRQYLDLSTPMGPAEMQLRNLLREKPPADQNHQAHHAGFSPDSAGRLSEGECLVPRVIKKSPKSRDNTLRPQAAQKARGKVPLEKGADLKTQMDYFLHFNAPTVSTSHPPPSSIPCRGER</sequence>
<evidence type="ECO:0000313" key="3">
    <source>
        <dbReference type="Proteomes" id="UP001232148"/>
    </source>
</evidence>
<name>A0AAD9HRQ3_9PEZI</name>
<evidence type="ECO:0000313" key="2">
    <source>
        <dbReference type="EMBL" id="KAK2033970.1"/>
    </source>
</evidence>
<feature type="region of interest" description="Disordered" evidence="1">
    <location>
        <begin position="237"/>
        <end position="256"/>
    </location>
</feature>
<feature type="region of interest" description="Disordered" evidence="1">
    <location>
        <begin position="192"/>
        <end position="221"/>
    </location>
</feature>
<feature type="region of interest" description="Disordered" evidence="1">
    <location>
        <begin position="37"/>
        <end position="57"/>
    </location>
</feature>
<organism evidence="2 3">
    <name type="scientific">Colletotrichum zoysiae</name>
    <dbReference type="NCBI Taxonomy" id="1216348"/>
    <lineage>
        <taxon>Eukaryota</taxon>
        <taxon>Fungi</taxon>
        <taxon>Dikarya</taxon>
        <taxon>Ascomycota</taxon>
        <taxon>Pezizomycotina</taxon>
        <taxon>Sordariomycetes</taxon>
        <taxon>Hypocreomycetidae</taxon>
        <taxon>Glomerellales</taxon>
        <taxon>Glomerellaceae</taxon>
        <taxon>Colletotrichum</taxon>
        <taxon>Colletotrichum graminicola species complex</taxon>
    </lineage>
</organism>
<dbReference type="AlphaFoldDB" id="A0AAD9HRQ3"/>
<reference evidence="2" key="1">
    <citation type="submission" date="2021-06" db="EMBL/GenBank/DDBJ databases">
        <title>Comparative genomics, transcriptomics and evolutionary studies reveal genomic signatures of adaptation to plant cell wall in hemibiotrophic fungi.</title>
        <authorList>
            <consortium name="DOE Joint Genome Institute"/>
            <person name="Baroncelli R."/>
            <person name="Diaz J.F."/>
            <person name="Benocci T."/>
            <person name="Peng M."/>
            <person name="Battaglia E."/>
            <person name="Haridas S."/>
            <person name="Andreopoulos W."/>
            <person name="Labutti K."/>
            <person name="Pangilinan J."/>
            <person name="Floch G.L."/>
            <person name="Makela M.R."/>
            <person name="Henrissat B."/>
            <person name="Grigoriev I.V."/>
            <person name="Crouch J.A."/>
            <person name="De Vries R.P."/>
            <person name="Sukno S.A."/>
            <person name="Thon M.R."/>
        </authorList>
    </citation>
    <scope>NUCLEOTIDE SEQUENCE</scope>
    <source>
        <strain evidence="2">MAFF235873</strain>
    </source>
</reference>
<keyword evidence="3" id="KW-1185">Reference proteome</keyword>
<gene>
    <name evidence="2" type="ORF">LX32DRAFT_5006</name>
</gene>
<evidence type="ECO:0000256" key="1">
    <source>
        <dbReference type="SAM" id="MobiDB-lite"/>
    </source>
</evidence>
<comment type="caution">
    <text evidence="2">The sequence shown here is derived from an EMBL/GenBank/DDBJ whole genome shotgun (WGS) entry which is preliminary data.</text>
</comment>
<accession>A0AAD9HRQ3</accession>
<dbReference type="Proteomes" id="UP001232148">
    <property type="component" value="Unassembled WGS sequence"/>
</dbReference>